<dbReference type="EMBL" id="JAHFXS010004973">
    <property type="protein sequence ID" value="KAG9944459.1"/>
    <property type="molecule type" value="Genomic_DNA"/>
</dbReference>
<gene>
    <name evidence="1" type="ORF">KCU98_g18517</name>
</gene>
<comment type="caution">
    <text evidence="1">The sequence shown here is derived from an EMBL/GenBank/DDBJ whole genome shotgun (WGS) entry which is preliminary data.</text>
</comment>
<dbReference type="Proteomes" id="UP000729357">
    <property type="component" value="Unassembled WGS sequence"/>
</dbReference>
<sequence length="111" mass="12136">MATSSAGVFNASKLAIIFTLLCSLYLFRAIWLPSTPTTLVQPTSTPQSPAPVDSDLTLNHTLPTQDVADCLDAPGADRVMIVLKTGASEIYEKLPTHLLTLFRCTRHYLIF</sequence>
<reference evidence="1" key="2">
    <citation type="submission" date="2021-08" db="EMBL/GenBank/DDBJ databases">
        <authorList>
            <person name="Gostincar C."/>
            <person name="Sun X."/>
            <person name="Song Z."/>
            <person name="Gunde-Cimerman N."/>
        </authorList>
    </citation>
    <scope>NUCLEOTIDE SEQUENCE</scope>
    <source>
        <strain evidence="1">EXF-9298</strain>
    </source>
</reference>
<accession>A0A9P8JJS3</accession>
<name>A0A9P8JJS3_AURME</name>
<organism evidence="1 2">
    <name type="scientific">Aureobasidium melanogenum</name>
    <name type="common">Aureobasidium pullulans var. melanogenum</name>
    <dbReference type="NCBI Taxonomy" id="46634"/>
    <lineage>
        <taxon>Eukaryota</taxon>
        <taxon>Fungi</taxon>
        <taxon>Dikarya</taxon>
        <taxon>Ascomycota</taxon>
        <taxon>Pezizomycotina</taxon>
        <taxon>Dothideomycetes</taxon>
        <taxon>Dothideomycetidae</taxon>
        <taxon>Dothideales</taxon>
        <taxon>Saccotheciaceae</taxon>
        <taxon>Aureobasidium</taxon>
    </lineage>
</organism>
<dbReference type="AlphaFoldDB" id="A0A9P8JJS3"/>
<protein>
    <submittedName>
        <fullName evidence="1">Uncharacterized protein</fullName>
    </submittedName>
</protein>
<reference evidence="1" key="1">
    <citation type="journal article" date="2021" name="J Fungi (Basel)">
        <title>Virulence traits and population genomics of the black yeast Aureobasidium melanogenum.</title>
        <authorList>
            <person name="Cernosa A."/>
            <person name="Sun X."/>
            <person name="Gostincar C."/>
            <person name="Fang C."/>
            <person name="Gunde-Cimerman N."/>
            <person name="Song Z."/>
        </authorList>
    </citation>
    <scope>NUCLEOTIDE SEQUENCE</scope>
    <source>
        <strain evidence="1">EXF-9298</strain>
    </source>
</reference>
<feature type="non-terminal residue" evidence="1">
    <location>
        <position position="111"/>
    </location>
</feature>
<proteinExistence type="predicted"/>
<evidence type="ECO:0000313" key="1">
    <source>
        <dbReference type="EMBL" id="KAG9944459.1"/>
    </source>
</evidence>
<keyword evidence="2" id="KW-1185">Reference proteome</keyword>
<evidence type="ECO:0000313" key="2">
    <source>
        <dbReference type="Proteomes" id="UP000729357"/>
    </source>
</evidence>